<dbReference type="InterPro" id="IPR046335">
    <property type="entry name" value="LacI/GalR-like_sensor"/>
</dbReference>
<dbReference type="Gene3D" id="3.40.50.2300">
    <property type="match status" value="2"/>
</dbReference>
<evidence type="ECO:0000256" key="2">
    <source>
        <dbReference type="ARBA" id="ARBA00023125"/>
    </source>
</evidence>
<accession>A0A2N4U6D2</accession>
<dbReference type="GO" id="GO:0000976">
    <property type="term" value="F:transcription cis-regulatory region binding"/>
    <property type="evidence" value="ECO:0007669"/>
    <property type="project" value="TreeGrafter"/>
</dbReference>
<reference evidence="6 7" key="1">
    <citation type="submission" date="2017-10" db="EMBL/GenBank/DDBJ databases">
        <title>Two draft genome sequences of Pusillimonas sp. strains isolated from a nitrate- and radionuclide-contaminated groundwater in Russia.</title>
        <authorList>
            <person name="Grouzdev D.S."/>
            <person name="Tourova T.P."/>
            <person name="Goeva M.A."/>
            <person name="Babich T.L."/>
            <person name="Sokolova D.S."/>
            <person name="Abdullin R."/>
            <person name="Poltaraus A.B."/>
            <person name="Toshchakov S.V."/>
            <person name="Nazina T.N."/>
        </authorList>
    </citation>
    <scope>NUCLEOTIDE SEQUENCE [LARGE SCALE GENOMIC DNA]</scope>
    <source>
        <strain evidence="6 7">JR1/69-3-13</strain>
    </source>
</reference>
<organism evidence="6 7">
    <name type="scientific">Pollutimonas subterranea</name>
    <dbReference type="NCBI Taxonomy" id="2045210"/>
    <lineage>
        <taxon>Bacteria</taxon>
        <taxon>Pseudomonadati</taxon>
        <taxon>Pseudomonadota</taxon>
        <taxon>Betaproteobacteria</taxon>
        <taxon>Burkholderiales</taxon>
        <taxon>Alcaligenaceae</taxon>
        <taxon>Pollutimonas</taxon>
    </lineage>
</organism>
<dbReference type="SMART" id="SM00354">
    <property type="entry name" value="HTH_LACI"/>
    <property type="match status" value="1"/>
</dbReference>
<dbReference type="PANTHER" id="PTHR30146:SF138">
    <property type="entry name" value="TRANSCRIPTIONAL REGULATORY PROTEIN"/>
    <property type="match status" value="1"/>
</dbReference>
<feature type="compositionally biased region" description="Pro residues" evidence="4">
    <location>
        <begin position="33"/>
        <end position="43"/>
    </location>
</feature>
<keyword evidence="3" id="KW-0804">Transcription</keyword>
<dbReference type="CDD" id="cd06273">
    <property type="entry name" value="PBP1_LacI-like"/>
    <property type="match status" value="1"/>
</dbReference>
<dbReference type="CDD" id="cd01392">
    <property type="entry name" value="HTH_LacI"/>
    <property type="match status" value="1"/>
</dbReference>
<dbReference type="GO" id="GO:0003700">
    <property type="term" value="F:DNA-binding transcription factor activity"/>
    <property type="evidence" value="ECO:0007669"/>
    <property type="project" value="TreeGrafter"/>
</dbReference>
<keyword evidence="7" id="KW-1185">Reference proteome</keyword>
<dbReference type="PANTHER" id="PTHR30146">
    <property type="entry name" value="LACI-RELATED TRANSCRIPTIONAL REPRESSOR"/>
    <property type="match status" value="1"/>
</dbReference>
<sequence length="379" mass="41110">MIKSKYIPGLSYAYIQFVIVFSIRSIPTIMPKPSYPQPVPTPRSRPSSKDVAQLAGVSTATVSRALNSPDALDPDTLARVRAAAAKLRYVPHGGARSLRSQRTRMIGAVVPSVEYALYARTTSAVHQRVSARGYSLVLAEHHYDLDAELRVTSQLVQHGVDAFVFVGLDHHPGLFSLLDDYGRPYVLTWGVDPLRRHPSVGFDNHAAAYQVTRHLTDLGHRRIGLLSAPLQGNDRGMARGAGMRAALADAGLELDPRHVQYAPIHLDTAEEAMMTLISAPDRPTAVVATNDIFAVGGMVACRKAGLRIPQDMSITGIDNTDLGATQTPGLTSVRTPIIEIGHAAAEQLMARLEGKDYEAFQSFPIEVVYRGSTAAPEYD</sequence>
<proteinExistence type="predicted"/>
<name>A0A2N4U6D2_9BURK</name>
<comment type="caution">
    <text evidence="6">The sequence shown here is derived from an EMBL/GenBank/DDBJ whole genome shotgun (WGS) entry which is preliminary data.</text>
</comment>
<dbReference type="InterPro" id="IPR000843">
    <property type="entry name" value="HTH_LacI"/>
</dbReference>
<evidence type="ECO:0000259" key="5">
    <source>
        <dbReference type="PROSITE" id="PS50932"/>
    </source>
</evidence>
<dbReference type="SUPFAM" id="SSF47413">
    <property type="entry name" value="lambda repressor-like DNA-binding domains"/>
    <property type="match status" value="1"/>
</dbReference>
<dbReference type="PROSITE" id="PS50932">
    <property type="entry name" value="HTH_LACI_2"/>
    <property type="match status" value="1"/>
</dbReference>
<evidence type="ECO:0000256" key="4">
    <source>
        <dbReference type="SAM" id="MobiDB-lite"/>
    </source>
</evidence>
<dbReference type="InterPro" id="IPR028082">
    <property type="entry name" value="Peripla_BP_I"/>
</dbReference>
<dbReference type="EMBL" id="PDNW01000004">
    <property type="protein sequence ID" value="PLC50576.1"/>
    <property type="molecule type" value="Genomic_DNA"/>
</dbReference>
<feature type="domain" description="HTH lacI-type" evidence="5">
    <location>
        <begin position="46"/>
        <end position="100"/>
    </location>
</feature>
<keyword evidence="2" id="KW-0238">DNA-binding</keyword>
<dbReference type="Pfam" id="PF00356">
    <property type="entry name" value="LacI"/>
    <property type="match status" value="1"/>
</dbReference>
<dbReference type="Proteomes" id="UP000234190">
    <property type="component" value="Unassembled WGS sequence"/>
</dbReference>
<dbReference type="SUPFAM" id="SSF53822">
    <property type="entry name" value="Periplasmic binding protein-like I"/>
    <property type="match status" value="1"/>
</dbReference>
<evidence type="ECO:0000313" key="7">
    <source>
        <dbReference type="Proteomes" id="UP000234190"/>
    </source>
</evidence>
<protein>
    <submittedName>
        <fullName evidence="6">LacI family transcriptional regulator</fullName>
    </submittedName>
</protein>
<evidence type="ECO:0000256" key="1">
    <source>
        <dbReference type="ARBA" id="ARBA00023015"/>
    </source>
</evidence>
<dbReference type="Pfam" id="PF13377">
    <property type="entry name" value="Peripla_BP_3"/>
    <property type="match status" value="1"/>
</dbReference>
<dbReference type="AlphaFoldDB" id="A0A2N4U6D2"/>
<dbReference type="Gene3D" id="1.10.260.40">
    <property type="entry name" value="lambda repressor-like DNA-binding domains"/>
    <property type="match status" value="1"/>
</dbReference>
<evidence type="ECO:0000313" key="6">
    <source>
        <dbReference type="EMBL" id="PLC50576.1"/>
    </source>
</evidence>
<keyword evidence="1" id="KW-0805">Transcription regulation</keyword>
<gene>
    <name evidence="6" type="ORF">CR159_06060</name>
</gene>
<feature type="region of interest" description="Disordered" evidence="4">
    <location>
        <begin position="32"/>
        <end position="53"/>
    </location>
</feature>
<dbReference type="InterPro" id="IPR010982">
    <property type="entry name" value="Lambda_DNA-bd_dom_sf"/>
</dbReference>
<evidence type="ECO:0000256" key="3">
    <source>
        <dbReference type="ARBA" id="ARBA00023163"/>
    </source>
</evidence>